<dbReference type="AlphaFoldDB" id="A0AAF3EWV7"/>
<evidence type="ECO:0000259" key="1">
    <source>
        <dbReference type="Pfam" id="PF00135"/>
    </source>
</evidence>
<feature type="domain" description="Carboxylesterase type B" evidence="1">
    <location>
        <begin position="11"/>
        <end position="458"/>
    </location>
</feature>
<dbReference type="WBParaSite" id="MBELARI_LOCUS1868">
    <property type="protein sequence ID" value="MBELARI_LOCUS1868"/>
    <property type="gene ID" value="MBELARI_LOCUS1868"/>
</dbReference>
<keyword evidence="2" id="KW-1185">Reference proteome</keyword>
<dbReference type="Proteomes" id="UP000887575">
    <property type="component" value="Unassembled WGS sequence"/>
</dbReference>
<sequence length="466" mass="53307">MLILCYGPVVELKTESGKVLGEILENSNSWGEVYESIPYAESPEGALRFELPKPRTKWSDVLDVRNRTACYAYYWDNPIRSSDDCLRIKLVIPLDEHKKRYSQRLPLIFWIHGGSYQIGGKYYYKNSGVLRNIASKKIIFVAIDYRLGFDGFLSTKDEEFPGNLGLNDILLGLNFLRENHENIGFDLNNIVVAGESAGASLASLVAVSPRFDGLVHGVMLFSGTFTGSWAVRNKYTVANTRDLFENSKCANGTSIVIKKCMQKAKKSLYQDAVTPRIFKTNLHKNHSLNYENIRMGMTFFTPIVDDFRGNDSFLPKQPEVLVRSNAHLPMLISNVAHEKTEFCHQMAQMTSHLPARFWVKEMVPERYNGSTTVRVLLTERFMDGASNVRRGIQYHNMIQEELVSDSHHEALFYADRNLTVYALLNVVYDVEKLDGRHRESFLSRHGQELAMLFDSYEIAYQDRSFL</sequence>
<dbReference type="InterPro" id="IPR050309">
    <property type="entry name" value="Type-B_Carboxylest/Lipase"/>
</dbReference>
<reference evidence="3" key="1">
    <citation type="submission" date="2024-02" db="UniProtKB">
        <authorList>
            <consortium name="WormBaseParasite"/>
        </authorList>
    </citation>
    <scope>IDENTIFICATION</scope>
</reference>
<dbReference type="Gene3D" id="3.40.50.1820">
    <property type="entry name" value="alpha/beta hydrolase"/>
    <property type="match status" value="1"/>
</dbReference>
<organism evidence="2 3">
    <name type="scientific">Mesorhabditis belari</name>
    <dbReference type="NCBI Taxonomy" id="2138241"/>
    <lineage>
        <taxon>Eukaryota</taxon>
        <taxon>Metazoa</taxon>
        <taxon>Ecdysozoa</taxon>
        <taxon>Nematoda</taxon>
        <taxon>Chromadorea</taxon>
        <taxon>Rhabditida</taxon>
        <taxon>Rhabditina</taxon>
        <taxon>Rhabditomorpha</taxon>
        <taxon>Rhabditoidea</taxon>
        <taxon>Rhabditidae</taxon>
        <taxon>Mesorhabditinae</taxon>
        <taxon>Mesorhabditis</taxon>
    </lineage>
</organism>
<dbReference type="InterPro" id="IPR002018">
    <property type="entry name" value="CarbesteraseB"/>
</dbReference>
<dbReference type="SUPFAM" id="SSF53474">
    <property type="entry name" value="alpha/beta-Hydrolases"/>
    <property type="match status" value="1"/>
</dbReference>
<proteinExistence type="predicted"/>
<dbReference type="InterPro" id="IPR029058">
    <property type="entry name" value="AB_hydrolase_fold"/>
</dbReference>
<protein>
    <recommendedName>
        <fullName evidence="1">Carboxylesterase type B domain-containing protein</fullName>
    </recommendedName>
</protein>
<name>A0AAF3EWV7_9BILA</name>
<dbReference type="Pfam" id="PF00135">
    <property type="entry name" value="COesterase"/>
    <property type="match status" value="1"/>
</dbReference>
<dbReference type="PANTHER" id="PTHR11559">
    <property type="entry name" value="CARBOXYLESTERASE"/>
    <property type="match status" value="1"/>
</dbReference>
<evidence type="ECO:0000313" key="2">
    <source>
        <dbReference type="Proteomes" id="UP000887575"/>
    </source>
</evidence>
<accession>A0AAF3EWV7</accession>
<evidence type="ECO:0000313" key="3">
    <source>
        <dbReference type="WBParaSite" id="MBELARI_LOCUS1868"/>
    </source>
</evidence>